<dbReference type="RefSeq" id="WP_187482946.1">
    <property type="nucleotide sequence ID" value="NZ_CP060695.1"/>
</dbReference>
<dbReference type="EMBL" id="CP060695">
    <property type="protein sequence ID" value="QNM86055.1"/>
    <property type="molecule type" value="Genomic_DNA"/>
</dbReference>
<dbReference type="CDD" id="cd11301">
    <property type="entry name" value="Fut1_Fut2_like"/>
    <property type="match status" value="1"/>
</dbReference>
<dbReference type="PANTHER" id="PTHR11927:SF9">
    <property type="entry name" value="L-FUCOSYLTRANSFERASE"/>
    <property type="match status" value="1"/>
</dbReference>
<dbReference type="Gene3D" id="3.40.50.11350">
    <property type="match status" value="1"/>
</dbReference>
<reference evidence="3 4" key="1">
    <citation type="submission" date="2020-08" db="EMBL/GenBank/DDBJ databases">
        <title>Polaribacter sp. L12M9 isolated from gut of the Korean scallop.</title>
        <authorList>
            <person name="Jeong Y.S."/>
        </authorList>
    </citation>
    <scope>NUCLEOTIDE SEQUENCE [LARGE SCALE GENOMIC DNA]</scope>
    <source>
        <strain evidence="3 4">L12M9</strain>
    </source>
</reference>
<dbReference type="InterPro" id="IPR002516">
    <property type="entry name" value="Glyco_trans_11"/>
</dbReference>
<evidence type="ECO:0000256" key="2">
    <source>
        <dbReference type="ARBA" id="ARBA00022679"/>
    </source>
</evidence>
<dbReference type="KEGG" id="ppec:H9W90_02755"/>
<dbReference type="Proteomes" id="UP000515808">
    <property type="component" value="Chromosome"/>
</dbReference>
<evidence type="ECO:0000313" key="3">
    <source>
        <dbReference type="EMBL" id="QNM86055.1"/>
    </source>
</evidence>
<dbReference type="AlphaFoldDB" id="A0A7G9LBQ6"/>
<dbReference type="Pfam" id="PF01531">
    <property type="entry name" value="Glyco_transf_11"/>
    <property type="match status" value="1"/>
</dbReference>
<proteinExistence type="predicted"/>
<evidence type="ECO:0000256" key="1">
    <source>
        <dbReference type="ARBA" id="ARBA00022676"/>
    </source>
</evidence>
<keyword evidence="4" id="KW-1185">Reference proteome</keyword>
<keyword evidence="1 3" id="KW-0328">Glycosyltransferase</keyword>
<gene>
    <name evidence="3" type="ORF">H9W90_02755</name>
</gene>
<sequence length="267" mass="31020">MIVVRILGGLGNQMFQYAYAKALEQKGFNVKLDISKFKKYKLHGGYQLNKFNIDINVADTLPILLGKIGVKKSLKEKSLLFDKNLLSLKGNEYVKGYFQTEKYFLEIREILLKNFKIKQKIAPSTKKYVDAILSYKNTCSLHIRRGDYITDKKANSVHGTCSLEYYKEAIEIILKQNLDTHFFIFSDDIAWTKENLKIENAIFIEHKTIPHEDIYLMSLCKNNITANSSFSWWGAWLNNHKSKTVIAPKQWFVDKENEIACSNWVKI</sequence>
<accession>A0A7G9LBQ6</accession>
<dbReference type="GO" id="GO:0008107">
    <property type="term" value="F:galactoside 2-alpha-L-fucosyltransferase activity"/>
    <property type="evidence" value="ECO:0007669"/>
    <property type="project" value="InterPro"/>
</dbReference>
<dbReference type="GO" id="GO:0016020">
    <property type="term" value="C:membrane"/>
    <property type="evidence" value="ECO:0007669"/>
    <property type="project" value="InterPro"/>
</dbReference>
<dbReference type="PANTHER" id="PTHR11927">
    <property type="entry name" value="GALACTOSIDE 2-L-FUCOSYLTRANSFERASE"/>
    <property type="match status" value="1"/>
</dbReference>
<evidence type="ECO:0000313" key="4">
    <source>
        <dbReference type="Proteomes" id="UP000515808"/>
    </source>
</evidence>
<keyword evidence="2 3" id="KW-0808">Transferase</keyword>
<name>A0A7G9LBQ6_9FLAO</name>
<protein>
    <submittedName>
        <fullName evidence="3">Alpha-1,2-fucosyltransferase</fullName>
    </submittedName>
</protein>
<dbReference type="GO" id="GO:0005975">
    <property type="term" value="P:carbohydrate metabolic process"/>
    <property type="evidence" value="ECO:0007669"/>
    <property type="project" value="InterPro"/>
</dbReference>
<organism evidence="3 4">
    <name type="scientific">Polaribacter pectinis</name>
    <dbReference type="NCBI Taxonomy" id="2738844"/>
    <lineage>
        <taxon>Bacteria</taxon>
        <taxon>Pseudomonadati</taxon>
        <taxon>Bacteroidota</taxon>
        <taxon>Flavobacteriia</taxon>
        <taxon>Flavobacteriales</taxon>
        <taxon>Flavobacteriaceae</taxon>
    </lineage>
</organism>